<dbReference type="EMBL" id="RXIC02000026">
    <property type="protein sequence ID" value="KAB1203154.1"/>
    <property type="molecule type" value="Genomic_DNA"/>
</dbReference>
<dbReference type="OrthoDB" id="20783at2759"/>
<name>A0A6A1URQ1_9ROSI</name>
<dbReference type="GO" id="GO:0046854">
    <property type="term" value="P:phosphatidylinositol phosphate biosynthetic process"/>
    <property type="evidence" value="ECO:0007669"/>
    <property type="project" value="TreeGrafter"/>
</dbReference>
<accession>A0A6A1URQ1</accession>
<keyword evidence="1" id="KW-0418">Kinase</keyword>
<dbReference type="Gene3D" id="3.30.800.10">
    <property type="entry name" value="Phosphatidylinositol Phosphate Kinase II Beta"/>
    <property type="match status" value="1"/>
</dbReference>
<dbReference type="GO" id="GO:0005886">
    <property type="term" value="C:plasma membrane"/>
    <property type="evidence" value="ECO:0007669"/>
    <property type="project" value="TreeGrafter"/>
</dbReference>
<sequence length="230" mass="25847">MGVGMKGIGRMGCHLGKGTFNCSDGSSNAGNWGKDFHFQVGATRKRSSLDLERVDLEIARNVNFLQICIGELDREAGDIVDNLEASMFYKDGKQCSYGGSVGQIPRSLCLLVNGDIKKPEKMISKGHKNYDLMLNLQLGIRYSVEKHASIRRELRPGDFDPNEKFWTWFPTEGSKCTAPHQSLEFKWKDYCRMVSRYYDIGLSPRVEELSGDGLHEIDAIMKIVTLTIPS</sequence>
<comment type="caution">
    <text evidence="1">The sequence shown here is derived from an EMBL/GenBank/DDBJ whole genome shotgun (WGS) entry which is preliminary data.</text>
</comment>
<reference evidence="1 2" key="1">
    <citation type="journal article" date="2019" name="Plant Biotechnol. J.">
        <title>The red bayberry genome and genetic basis of sex determination.</title>
        <authorList>
            <person name="Jia H.M."/>
            <person name="Jia H.J."/>
            <person name="Cai Q.L."/>
            <person name="Wang Y."/>
            <person name="Zhao H.B."/>
            <person name="Yang W.F."/>
            <person name="Wang G.Y."/>
            <person name="Li Y.H."/>
            <person name="Zhan D.L."/>
            <person name="Shen Y.T."/>
            <person name="Niu Q.F."/>
            <person name="Chang L."/>
            <person name="Qiu J."/>
            <person name="Zhao L."/>
            <person name="Xie H.B."/>
            <person name="Fu W.Y."/>
            <person name="Jin J."/>
            <person name="Li X.W."/>
            <person name="Jiao Y."/>
            <person name="Zhou C.C."/>
            <person name="Tu T."/>
            <person name="Chai C.Y."/>
            <person name="Gao J.L."/>
            <person name="Fan L.J."/>
            <person name="van de Weg E."/>
            <person name="Wang J.Y."/>
            <person name="Gao Z.S."/>
        </authorList>
    </citation>
    <scope>NUCLEOTIDE SEQUENCE [LARGE SCALE GENOMIC DNA]</scope>
    <source>
        <tissue evidence="1">Leaves</tissue>
    </source>
</reference>
<proteinExistence type="predicted"/>
<organism evidence="1 2">
    <name type="scientific">Morella rubra</name>
    <name type="common">Chinese bayberry</name>
    <dbReference type="NCBI Taxonomy" id="262757"/>
    <lineage>
        <taxon>Eukaryota</taxon>
        <taxon>Viridiplantae</taxon>
        <taxon>Streptophyta</taxon>
        <taxon>Embryophyta</taxon>
        <taxon>Tracheophyta</taxon>
        <taxon>Spermatophyta</taxon>
        <taxon>Magnoliopsida</taxon>
        <taxon>eudicotyledons</taxon>
        <taxon>Gunneridae</taxon>
        <taxon>Pentapetalae</taxon>
        <taxon>rosids</taxon>
        <taxon>fabids</taxon>
        <taxon>Fagales</taxon>
        <taxon>Myricaceae</taxon>
        <taxon>Morella</taxon>
    </lineage>
</organism>
<dbReference type="InterPro" id="IPR027484">
    <property type="entry name" value="PInositol-4-P-5-kinase_N"/>
</dbReference>
<dbReference type="PANTHER" id="PTHR23086">
    <property type="entry name" value="PHOSPHATIDYLINOSITOL-4-PHOSPHATE 5-KINASE"/>
    <property type="match status" value="1"/>
</dbReference>
<dbReference type="GO" id="GO:0016308">
    <property type="term" value="F:1-phosphatidylinositol-4-phosphate 5-kinase activity"/>
    <property type="evidence" value="ECO:0007669"/>
    <property type="project" value="TreeGrafter"/>
</dbReference>
<dbReference type="InterPro" id="IPR023610">
    <property type="entry name" value="PInositol-4/5-P-5/4-kinase"/>
</dbReference>
<protein>
    <submittedName>
        <fullName evidence="1">Phosphatidylinositol 4-phosphate 5-kinase 1</fullName>
    </submittedName>
</protein>
<evidence type="ECO:0000313" key="2">
    <source>
        <dbReference type="Proteomes" id="UP000516437"/>
    </source>
</evidence>
<dbReference type="PANTHER" id="PTHR23086:SF114">
    <property type="entry name" value="PHOSPHATIDYLINOSITOL 4-PHOSPHATE 5-KINASE 3"/>
    <property type="match status" value="1"/>
</dbReference>
<dbReference type="Proteomes" id="UP000516437">
    <property type="component" value="Chromosome 8"/>
</dbReference>
<keyword evidence="2" id="KW-1185">Reference proteome</keyword>
<keyword evidence="1" id="KW-0808">Transferase</keyword>
<dbReference type="SUPFAM" id="SSF56104">
    <property type="entry name" value="SAICAR synthase-like"/>
    <property type="match status" value="1"/>
</dbReference>
<evidence type="ECO:0000313" key="1">
    <source>
        <dbReference type="EMBL" id="KAB1203154.1"/>
    </source>
</evidence>
<dbReference type="AlphaFoldDB" id="A0A6A1URQ1"/>
<gene>
    <name evidence="1" type="ORF">CJ030_MR8G027531</name>
</gene>